<dbReference type="PANTHER" id="PTHR33919">
    <property type="entry name" value="OS09G0127700 PROTEIN"/>
    <property type="match status" value="1"/>
</dbReference>
<evidence type="ECO:0000256" key="1">
    <source>
        <dbReference type="SAM" id="MobiDB-lite"/>
    </source>
</evidence>
<evidence type="ECO:0000313" key="4">
    <source>
        <dbReference type="Proteomes" id="UP000188354"/>
    </source>
</evidence>
<sequence length="89" mass="9497">MVGQGKAKMAEAGAMKGHHHSPAQHSTEVLHQRKKMPMSPMTMAIAGFAATFVMGYCVLYTKKKPEASAMDVAKVASGTSNPENTHPNN</sequence>
<feature type="compositionally biased region" description="Low complexity" evidence="1">
    <location>
        <begin position="1"/>
        <end position="15"/>
    </location>
</feature>
<evidence type="ECO:0000313" key="3">
    <source>
        <dbReference type="EMBL" id="OIW19849.1"/>
    </source>
</evidence>
<dbReference type="Gramene" id="OIW19849">
    <property type="protein sequence ID" value="OIW19849"/>
    <property type="gene ID" value="TanjilG_27206"/>
</dbReference>
<accession>A0A394D9G4</accession>
<keyword evidence="2" id="KW-0472">Membrane</keyword>
<dbReference type="EMBL" id="MLAU01003701">
    <property type="protein sequence ID" value="OIW19849.1"/>
    <property type="molecule type" value="Genomic_DNA"/>
</dbReference>
<gene>
    <name evidence="3" type="ORF">TanjilG_27206</name>
</gene>
<feature type="transmembrane region" description="Helical" evidence="2">
    <location>
        <begin position="41"/>
        <end position="60"/>
    </location>
</feature>
<feature type="region of interest" description="Disordered" evidence="1">
    <location>
        <begin position="1"/>
        <end position="33"/>
    </location>
</feature>
<name>A0A394D9G4_LUPAN</name>
<reference evidence="3 4" key="1">
    <citation type="journal article" date="2017" name="Plant Biotechnol. J.">
        <title>A comprehensive draft genome sequence for lupin (Lupinus angustifolius), an emerging health food: insights into plant-microbe interactions and legume evolution.</title>
        <authorList>
            <person name="Hane J.K."/>
            <person name="Ming Y."/>
            <person name="Kamphuis L.G."/>
            <person name="Nelson M.N."/>
            <person name="Garg G."/>
            <person name="Atkins C.A."/>
            <person name="Bayer P.E."/>
            <person name="Bravo A."/>
            <person name="Bringans S."/>
            <person name="Cannon S."/>
            <person name="Edwards D."/>
            <person name="Foley R."/>
            <person name="Gao L.L."/>
            <person name="Harrison M.J."/>
            <person name="Huang W."/>
            <person name="Hurgobin B."/>
            <person name="Li S."/>
            <person name="Liu C.W."/>
            <person name="McGrath A."/>
            <person name="Morahan G."/>
            <person name="Murray J."/>
            <person name="Weller J."/>
            <person name="Jian J."/>
            <person name="Singh K.B."/>
        </authorList>
    </citation>
    <scope>NUCLEOTIDE SEQUENCE [LARGE SCALE GENOMIC DNA]</scope>
    <source>
        <strain evidence="4">cv. Tanjil</strain>
        <tissue evidence="3">Whole plant</tissue>
    </source>
</reference>
<keyword evidence="2" id="KW-1133">Transmembrane helix</keyword>
<keyword evidence="2" id="KW-0812">Transmembrane</keyword>
<dbReference type="Proteomes" id="UP000188354">
    <property type="component" value="Unassembled WGS sequence"/>
</dbReference>
<evidence type="ECO:0000256" key="2">
    <source>
        <dbReference type="SAM" id="Phobius"/>
    </source>
</evidence>
<organism evidence="3 4">
    <name type="scientific">Lupinus angustifolius</name>
    <name type="common">Narrow-leaved blue lupine</name>
    <dbReference type="NCBI Taxonomy" id="3871"/>
    <lineage>
        <taxon>Eukaryota</taxon>
        <taxon>Viridiplantae</taxon>
        <taxon>Streptophyta</taxon>
        <taxon>Embryophyta</taxon>
        <taxon>Tracheophyta</taxon>
        <taxon>Spermatophyta</taxon>
        <taxon>Magnoliopsida</taxon>
        <taxon>eudicotyledons</taxon>
        <taxon>Gunneridae</taxon>
        <taxon>Pentapetalae</taxon>
        <taxon>rosids</taxon>
        <taxon>fabids</taxon>
        <taxon>Fabales</taxon>
        <taxon>Fabaceae</taxon>
        <taxon>Papilionoideae</taxon>
        <taxon>50 kb inversion clade</taxon>
        <taxon>genistoids sensu lato</taxon>
        <taxon>core genistoids</taxon>
        <taxon>Genisteae</taxon>
        <taxon>Lupinus</taxon>
    </lineage>
</organism>
<dbReference type="AlphaFoldDB" id="A0A394D9G4"/>
<comment type="caution">
    <text evidence="3">The sequence shown here is derived from an EMBL/GenBank/DDBJ whole genome shotgun (WGS) entry which is preliminary data.</text>
</comment>
<keyword evidence="4" id="KW-1185">Reference proteome</keyword>
<protein>
    <submittedName>
        <fullName evidence="3">Uncharacterized protein</fullName>
    </submittedName>
</protein>
<dbReference type="PANTHER" id="PTHR33919:SF7">
    <property type="entry name" value="PROTEIN, PUTATIVE-RELATED"/>
    <property type="match status" value="1"/>
</dbReference>
<proteinExistence type="predicted"/>